<gene>
    <name evidence="2" type="ORF">WMO25_07485</name>
</gene>
<feature type="non-terminal residue" evidence="2">
    <location>
        <position position="1"/>
    </location>
</feature>
<name>A0ABV1B5D2_9FIRM</name>
<keyword evidence="1" id="KW-1133">Transmembrane helix</keyword>
<feature type="transmembrane region" description="Helical" evidence="1">
    <location>
        <begin position="92"/>
        <end position="115"/>
    </location>
</feature>
<organism evidence="2 3">
    <name type="scientific">Coprococcus intestinihominis</name>
    <dbReference type="NCBI Taxonomy" id="3133154"/>
    <lineage>
        <taxon>Bacteria</taxon>
        <taxon>Bacillati</taxon>
        <taxon>Bacillota</taxon>
        <taxon>Clostridia</taxon>
        <taxon>Lachnospirales</taxon>
        <taxon>Lachnospiraceae</taxon>
        <taxon>Coprococcus</taxon>
    </lineage>
</organism>
<proteinExistence type="predicted"/>
<accession>A0ABV1B5D2</accession>
<comment type="caution">
    <text evidence="2">The sequence shown here is derived from an EMBL/GenBank/DDBJ whole genome shotgun (WGS) entry which is preliminary data.</text>
</comment>
<reference evidence="2 3" key="1">
    <citation type="submission" date="2024-03" db="EMBL/GenBank/DDBJ databases">
        <title>Human intestinal bacterial collection.</title>
        <authorList>
            <person name="Pauvert C."/>
            <person name="Hitch T.C.A."/>
            <person name="Clavel T."/>
        </authorList>
    </citation>
    <scope>NUCLEOTIDE SEQUENCE [LARGE SCALE GENOMIC DNA]</scope>
    <source>
        <strain evidence="2 3">CLA-AA-H190</strain>
    </source>
</reference>
<dbReference type="Proteomes" id="UP001469749">
    <property type="component" value="Unassembled WGS sequence"/>
</dbReference>
<evidence type="ECO:0000313" key="2">
    <source>
        <dbReference type="EMBL" id="MEQ2364938.1"/>
    </source>
</evidence>
<keyword evidence="1" id="KW-0472">Membrane</keyword>
<keyword evidence="1" id="KW-0812">Transmembrane</keyword>
<protein>
    <submittedName>
        <fullName evidence="2">Uncharacterized protein</fullName>
    </submittedName>
</protein>
<evidence type="ECO:0000256" key="1">
    <source>
        <dbReference type="SAM" id="Phobius"/>
    </source>
</evidence>
<dbReference type="EMBL" id="JBBMEK010000073">
    <property type="protein sequence ID" value="MEQ2364938.1"/>
    <property type="molecule type" value="Genomic_DNA"/>
</dbReference>
<keyword evidence="3" id="KW-1185">Reference proteome</keyword>
<evidence type="ECO:0000313" key="3">
    <source>
        <dbReference type="Proteomes" id="UP001469749"/>
    </source>
</evidence>
<dbReference type="RefSeq" id="WP_349084796.1">
    <property type="nucleotide sequence ID" value="NZ_JBBMEK010000073.1"/>
</dbReference>
<sequence>QKIRAPFPKLALHVPHNTFSFSSSFLTLSIYDSISHSLCSIIKQIRKECMKRCGIQPPACSATPENFIDGERIHAQLFLLHTFYKRISNKRLFFQSLTNAMNIMLSIFLPSHMARFSYFFKGFSISFVKYKFLKIFYHILPFATYSLQLYPLSPIESR</sequence>